<dbReference type="Gene3D" id="1.20.5.100">
    <property type="entry name" value="Cytochrome c1, transmembrane anchor, C-terminal"/>
    <property type="match status" value="1"/>
</dbReference>
<dbReference type="GO" id="GO:0000271">
    <property type="term" value="P:polysaccharide biosynthetic process"/>
    <property type="evidence" value="ECO:0007669"/>
    <property type="project" value="InterPro"/>
</dbReference>
<dbReference type="SMART" id="SM00984">
    <property type="entry name" value="UDPG_MGDP_dh_C"/>
    <property type="match status" value="1"/>
</dbReference>
<dbReference type="GO" id="GO:0003979">
    <property type="term" value="F:UDP-glucose 6-dehydrogenase activity"/>
    <property type="evidence" value="ECO:0007669"/>
    <property type="project" value="UniProtKB-EC"/>
</dbReference>
<organism evidence="12 13">
    <name type="scientific">Rhodococcus erythropolis</name>
    <name type="common">Arthrobacter picolinophilus</name>
    <dbReference type="NCBI Taxonomy" id="1833"/>
    <lineage>
        <taxon>Bacteria</taxon>
        <taxon>Bacillati</taxon>
        <taxon>Actinomycetota</taxon>
        <taxon>Actinomycetes</taxon>
        <taxon>Mycobacteriales</taxon>
        <taxon>Nocardiaceae</taxon>
        <taxon>Rhodococcus</taxon>
        <taxon>Rhodococcus erythropolis group</taxon>
    </lineage>
</organism>
<dbReference type="PANTHER" id="PTHR43750:SF3">
    <property type="entry name" value="UDP-GLUCOSE 6-DEHYDROGENASE TUAD"/>
    <property type="match status" value="1"/>
</dbReference>
<evidence type="ECO:0000256" key="10">
    <source>
        <dbReference type="PIRSR" id="PIRSR500134-3"/>
    </source>
</evidence>
<dbReference type="Proteomes" id="UP000325576">
    <property type="component" value="Unassembled WGS sequence"/>
</dbReference>
<dbReference type="InterPro" id="IPR036220">
    <property type="entry name" value="UDP-Glc/GDP-Man_DH_C_sf"/>
</dbReference>
<feature type="binding site" evidence="10">
    <location>
        <position position="93"/>
    </location>
    <ligand>
        <name>NAD(+)</name>
        <dbReference type="ChEBI" id="CHEBI:57540"/>
    </ligand>
</feature>
<comment type="similarity">
    <text evidence="2 7">Belongs to the UDP-glucose/GDP-mannose dehydrogenase family.</text>
</comment>
<dbReference type="Pfam" id="PF03720">
    <property type="entry name" value="UDPG_MGDP_dh_C"/>
    <property type="match status" value="1"/>
</dbReference>
<dbReference type="InterPro" id="IPR001732">
    <property type="entry name" value="UDP-Glc/GDP-Man_DH_N"/>
</dbReference>
<dbReference type="Gene3D" id="3.40.50.720">
    <property type="entry name" value="NAD(P)-binding Rossmann-like Domain"/>
    <property type="match status" value="2"/>
</dbReference>
<dbReference type="EMBL" id="MRBO01000433">
    <property type="protein sequence ID" value="KAB2584488.1"/>
    <property type="molecule type" value="Genomic_DNA"/>
</dbReference>
<evidence type="ECO:0000256" key="3">
    <source>
        <dbReference type="ARBA" id="ARBA00012954"/>
    </source>
</evidence>
<evidence type="ECO:0000313" key="13">
    <source>
        <dbReference type="Proteomes" id="UP000325576"/>
    </source>
</evidence>
<dbReference type="PIRSF" id="PIRSF500134">
    <property type="entry name" value="UDPglc_DH_bac"/>
    <property type="match status" value="1"/>
</dbReference>
<dbReference type="InterPro" id="IPR028357">
    <property type="entry name" value="UDPglc_DH_bac"/>
</dbReference>
<feature type="binding site" evidence="10">
    <location>
        <position position="157"/>
    </location>
    <ligand>
        <name>NAD(+)</name>
        <dbReference type="ChEBI" id="CHEBI:57540"/>
    </ligand>
</feature>
<dbReference type="InterPro" id="IPR014027">
    <property type="entry name" value="UDP-Glc/GDP-Man_DH_C"/>
</dbReference>
<dbReference type="InterPro" id="IPR017476">
    <property type="entry name" value="UDP-Glc/GDP-Man"/>
</dbReference>
<keyword evidence="5 7" id="KW-0520">NAD</keyword>
<dbReference type="PROSITE" id="PS51257">
    <property type="entry name" value="PROKAR_LIPOPROTEIN"/>
    <property type="match status" value="1"/>
</dbReference>
<dbReference type="InterPro" id="IPR008927">
    <property type="entry name" value="6-PGluconate_DH-like_C_sf"/>
</dbReference>
<feature type="binding site" evidence="10">
    <location>
        <position position="128"/>
    </location>
    <ligand>
        <name>NAD(+)</name>
        <dbReference type="ChEBI" id="CHEBI:57540"/>
    </ligand>
</feature>
<evidence type="ECO:0000256" key="7">
    <source>
        <dbReference type="PIRNR" id="PIRNR000124"/>
    </source>
</evidence>
<evidence type="ECO:0000313" key="12">
    <source>
        <dbReference type="EMBL" id="KAB2584488.1"/>
    </source>
</evidence>
<dbReference type="NCBIfam" id="TIGR03026">
    <property type="entry name" value="NDP-sugDHase"/>
    <property type="match status" value="1"/>
</dbReference>
<evidence type="ECO:0000256" key="1">
    <source>
        <dbReference type="ARBA" id="ARBA00004701"/>
    </source>
</evidence>
<comment type="catalytic activity">
    <reaction evidence="6 7">
        <text>UDP-alpha-D-glucose + 2 NAD(+) + H2O = UDP-alpha-D-glucuronate + 2 NADH + 3 H(+)</text>
        <dbReference type="Rhea" id="RHEA:23596"/>
        <dbReference type="ChEBI" id="CHEBI:15377"/>
        <dbReference type="ChEBI" id="CHEBI:15378"/>
        <dbReference type="ChEBI" id="CHEBI:57540"/>
        <dbReference type="ChEBI" id="CHEBI:57945"/>
        <dbReference type="ChEBI" id="CHEBI:58052"/>
        <dbReference type="ChEBI" id="CHEBI:58885"/>
        <dbReference type="EC" id="1.1.1.22"/>
    </reaction>
</comment>
<dbReference type="InterPro" id="IPR014026">
    <property type="entry name" value="UDP-Glc/GDP-Man_DH_dimer"/>
</dbReference>
<dbReference type="GO" id="GO:0051287">
    <property type="term" value="F:NAD binding"/>
    <property type="evidence" value="ECO:0007669"/>
    <property type="project" value="InterPro"/>
</dbReference>
<protein>
    <recommendedName>
        <fullName evidence="3 7">UDP-glucose 6-dehydrogenase</fullName>
        <ecNumber evidence="3 7">1.1.1.22</ecNumber>
    </recommendedName>
</protein>
<reference evidence="12 13" key="1">
    <citation type="journal article" date="2017" name="Poromechanics V (2013)">
        <title>Genomic Characterization of the Arsenic-Tolerant Actinobacterium, &lt;i&gt;Rhodococcus erythropolis&lt;/i&gt; S43.</title>
        <authorList>
            <person name="Retamal-Morales G."/>
            <person name="Mehnert M."/>
            <person name="Schwabe R."/>
            <person name="Tischler D."/>
            <person name="Schloemann M."/>
            <person name="Levican G.J."/>
        </authorList>
    </citation>
    <scope>NUCLEOTIDE SEQUENCE [LARGE SCALE GENOMIC DNA]</scope>
    <source>
        <strain evidence="12 13">S43</strain>
    </source>
</reference>
<evidence type="ECO:0000256" key="8">
    <source>
        <dbReference type="PIRSR" id="PIRSR500134-1"/>
    </source>
</evidence>
<dbReference type="InterPro" id="IPR036291">
    <property type="entry name" value="NAD(P)-bd_dom_sf"/>
</dbReference>
<dbReference type="PANTHER" id="PTHR43750">
    <property type="entry name" value="UDP-GLUCOSE 6-DEHYDROGENASE TUAD"/>
    <property type="match status" value="1"/>
</dbReference>
<feature type="active site" description="Nucleophile" evidence="8">
    <location>
        <position position="262"/>
    </location>
</feature>
<feature type="binding site" evidence="9">
    <location>
        <position position="206"/>
    </location>
    <ligand>
        <name>substrate</name>
    </ligand>
</feature>
<name>A0A5N5E256_RHOER</name>
<feature type="binding site" evidence="10">
    <location>
        <position position="38"/>
    </location>
    <ligand>
        <name>NAD(+)</name>
        <dbReference type="ChEBI" id="CHEBI:57540"/>
    </ligand>
</feature>
<dbReference type="GO" id="GO:0006065">
    <property type="term" value="P:UDP-glucuronate biosynthetic process"/>
    <property type="evidence" value="ECO:0007669"/>
    <property type="project" value="UniProtKB-UniPathway"/>
</dbReference>
<feature type="binding site" evidence="10">
    <location>
        <position position="33"/>
    </location>
    <ligand>
        <name>NAD(+)</name>
        <dbReference type="ChEBI" id="CHEBI:57540"/>
    </ligand>
</feature>
<evidence type="ECO:0000256" key="9">
    <source>
        <dbReference type="PIRSR" id="PIRSR500134-2"/>
    </source>
</evidence>
<accession>A0A5N5E256</accession>
<gene>
    <name evidence="12" type="ORF">BS297_15210</name>
</gene>
<dbReference type="SUPFAM" id="SSF48179">
    <property type="entry name" value="6-phosphogluconate dehydrogenase C-terminal domain-like"/>
    <property type="match status" value="1"/>
</dbReference>
<evidence type="ECO:0000259" key="11">
    <source>
        <dbReference type="SMART" id="SM00984"/>
    </source>
</evidence>
<dbReference type="SUPFAM" id="SSF51735">
    <property type="entry name" value="NAD(P)-binding Rossmann-fold domains"/>
    <property type="match status" value="1"/>
</dbReference>
<feature type="binding site" evidence="9">
    <location>
        <position position="327"/>
    </location>
    <ligand>
        <name>substrate</name>
    </ligand>
</feature>
<proteinExistence type="inferred from homology"/>
<sequence>MFARRIAVVGTGYVGLTTGACLASLGHHVICADVDEEKIRRLQDGRVDILEPGLSELVAEGLAAGRLAFTVGAAVAVEQHAEGVEVVFLCVPTPMGVGGVADLRAVEAVLDEIRDTLPAGCVIVNKSTVPVGTAARTAELLGRSDVAVTSNPEFLREGTAVRDFLNPDRIVVGGEAQDAAERVAALYSRLGAPTVLTDSASAELVKYAANGFLAMKLSYVNAVAELCERLGADILDVTEGMSYDRRIGREFLNPGPGWGGSCLPKDTQALLQVADAADFEFRLMRASIDTNTRQRQRMVDKIRLAVTGNRTGSLTRTRVALLGLTFKAGTNDLRDSPALMIAALLRQAGAELVGFDPALPTSISYPELEGIELVADAYAAVAQADAAVVLTEWPEFRTLDWPRIAAAMGTPRVIDTRNLLDRDVLTRAGLTWTGVGRRQPSDTTVLAAQ</sequence>
<dbReference type="SUPFAM" id="SSF52413">
    <property type="entry name" value="UDP-glucose/GDP-mannose dehydrogenase C-terminal domain"/>
    <property type="match status" value="1"/>
</dbReference>
<evidence type="ECO:0000256" key="2">
    <source>
        <dbReference type="ARBA" id="ARBA00006601"/>
    </source>
</evidence>
<dbReference type="UniPathway" id="UPA00038">
    <property type="reaction ID" value="UER00491"/>
</dbReference>
<dbReference type="PIRSF" id="PIRSF000124">
    <property type="entry name" value="UDPglc_GDPman_dh"/>
    <property type="match status" value="1"/>
</dbReference>
<dbReference type="EC" id="1.1.1.22" evidence="3 7"/>
<feature type="domain" description="UDP-glucose/GDP-mannose dehydrogenase C-terminal" evidence="11">
    <location>
        <begin position="320"/>
        <end position="422"/>
    </location>
</feature>
<keyword evidence="4 7" id="KW-0560">Oxidoreductase</keyword>
<evidence type="ECO:0000256" key="5">
    <source>
        <dbReference type="ARBA" id="ARBA00023027"/>
    </source>
</evidence>
<dbReference type="Pfam" id="PF00984">
    <property type="entry name" value="UDPG_MGDP_dh"/>
    <property type="match status" value="1"/>
</dbReference>
<comment type="pathway">
    <text evidence="1">Nucleotide-sugar biosynthesis; UDP-alpha-D-glucuronate biosynthesis; UDP-alpha-D-glucuronate from UDP-alpha-D-glucose: step 1/1.</text>
</comment>
<feature type="binding site" evidence="9">
    <location>
        <position position="259"/>
    </location>
    <ligand>
        <name>substrate</name>
    </ligand>
</feature>
<feature type="binding site" evidence="10">
    <location>
        <position position="334"/>
    </location>
    <ligand>
        <name>NAD(+)</name>
        <dbReference type="ChEBI" id="CHEBI:57540"/>
    </ligand>
</feature>
<dbReference type="AlphaFoldDB" id="A0A5N5E256"/>
<evidence type="ECO:0000256" key="4">
    <source>
        <dbReference type="ARBA" id="ARBA00023002"/>
    </source>
</evidence>
<dbReference type="Pfam" id="PF03721">
    <property type="entry name" value="UDPG_MGDP_dh_N"/>
    <property type="match status" value="1"/>
</dbReference>
<comment type="caution">
    <text evidence="12">The sequence shown here is derived from an EMBL/GenBank/DDBJ whole genome shotgun (WGS) entry which is preliminary data.</text>
</comment>
<feature type="binding site" evidence="10">
    <location>
        <position position="265"/>
    </location>
    <ligand>
        <name>NAD(+)</name>
        <dbReference type="ChEBI" id="CHEBI:57540"/>
    </ligand>
</feature>
<feature type="binding site" evidence="9">
    <location>
        <begin position="251"/>
        <end position="255"/>
    </location>
    <ligand>
        <name>substrate</name>
    </ligand>
</feature>
<evidence type="ECO:0000256" key="6">
    <source>
        <dbReference type="ARBA" id="ARBA00047473"/>
    </source>
</evidence>
<feature type="binding site" evidence="9">
    <location>
        <begin position="154"/>
        <end position="157"/>
    </location>
    <ligand>
        <name>substrate</name>
    </ligand>
</feature>